<accession>A0A151IWL3</accession>
<keyword evidence="2" id="KW-1185">Reference proteome</keyword>
<name>A0A151IWL3_9HYME</name>
<dbReference type="EMBL" id="KQ980849">
    <property type="protein sequence ID" value="KYN12219.1"/>
    <property type="molecule type" value="Genomic_DNA"/>
</dbReference>
<evidence type="ECO:0000313" key="2">
    <source>
        <dbReference type="Proteomes" id="UP000078492"/>
    </source>
</evidence>
<gene>
    <name evidence="1" type="ORF">ALC57_15616</name>
</gene>
<proteinExistence type="predicted"/>
<organism evidence="1 2">
    <name type="scientific">Trachymyrmex cornetzi</name>
    <dbReference type="NCBI Taxonomy" id="471704"/>
    <lineage>
        <taxon>Eukaryota</taxon>
        <taxon>Metazoa</taxon>
        <taxon>Ecdysozoa</taxon>
        <taxon>Arthropoda</taxon>
        <taxon>Hexapoda</taxon>
        <taxon>Insecta</taxon>
        <taxon>Pterygota</taxon>
        <taxon>Neoptera</taxon>
        <taxon>Endopterygota</taxon>
        <taxon>Hymenoptera</taxon>
        <taxon>Apocrita</taxon>
        <taxon>Aculeata</taxon>
        <taxon>Formicoidea</taxon>
        <taxon>Formicidae</taxon>
        <taxon>Myrmicinae</taxon>
        <taxon>Trachymyrmex</taxon>
    </lineage>
</organism>
<reference evidence="1 2" key="1">
    <citation type="submission" date="2015-09" db="EMBL/GenBank/DDBJ databases">
        <title>Trachymyrmex cornetzi WGS genome.</title>
        <authorList>
            <person name="Nygaard S."/>
            <person name="Hu H."/>
            <person name="Boomsma J."/>
            <person name="Zhang G."/>
        </authorList>
    </citation>
    <scope>NUCLEOTIDE SEQUENCE [LARGE SCALE GENOMIC DNA]</scope>
    <source>
        <strain evidence="1">Tcor2-1</strain>
        <tissue evidence="1">Whole body</tissue>
    </source>
</reference>
<protein>
    <submittedName>
        <fullName evidence="1">Uncharacterized protein</fullName>
    </submittedName>
</protein>
<sequence>MEKIAQKHDVIPAIEFFLQSLELIRRELLYAGLISSTMHRGISTNSRDLNIEYLSASKH</sequence>
<dbReference type="AlphaFoldDB" id="A0A151IWL3"/>
<evidence type="ECO:0000313" key="1">
    <source>
        <dbReference type="EMBL" id="KYN12219.1"/>
    </source>
</evidence>
<dbReference type="Proteomes" id="UP000078492">
    <property type="component" value="Unassembled WGS sequence"/>
</dbReference>